<reference evidence="14" key="1">
    <citation type="submission" date="2016-08" db="EMBL/GenBank/DDBJ databases">
        <title>Complete genome sequence of the organohalide-respiring Epsilonproteobacterium Sulfurospirillum halorespirans.</title>
        <authorList>
            <person name="Goris T."/>
            <person name="Zimmermann J."/>
            <person name="Schenz B."/>
            <person name="Lemos M."/>
            <person name="Hackermueller J."/>
            <person name="Diekert G."/>
        </authorList>
    </citation>
    <scope>NUCLEOTIDE SEQUENCE [LARGE SCALE GENOMIC DNA]</scope>
    <source>
        <strain>DSM 13726</strain>
        <strain evidence="14">PCE-M2</strain>
    </source>
</reference>
<evidence type="ECO:0000313" key="14">
    <source>
        <dbReference type="Proteomes" id="UP000094609"/>
    </source>
</evidence>
<dbReference type="Pfam" id="PF08269">
    <property type="entry name" value="dCache_2"/>
    <property type="match status" value="1"/>
</dbReference>
<dbReference type="EC" id="2.7.13.3" evidence="3"/>
<dbReference type="AlphaFoldDB" id="A0A1D7TMQ3"/>
<keyword evidence="14" id="KW-1185">Reference proteome</keyword>
<accession>A0A1D7TMQ3</accession>
<gene>
    <name evidence="13" type="ORF">SHALO_2517</name>
</gene>
<keyword evidence="10" id="KW-0812">Transmembrane</keyword>
<dbReference type="SUPFAM" id="SSF55874">
    <property type="entry name" value="ATPase domain of HSP90 chaperone/DNA topoisomerase II/histidine kinase"/>
    <property type="match status" value="1"/>
</dbReference>
<dbReference type="GO" id="GO:0016020">
    <property type="term" value="C:membrane"/>
    <property type="evidence" value="ECO:0007669"/>
    <property type="project" value="UniProtKB-SubCell"/>
</dbReference>
<protein>
    <recommendedName>
        <fullName evidence="3">histidine kinase</fullName>
        <ecNumber evidence="3">2.7.13.3</ecNumber>
    </recommendedName>
</protein>
<dbReference type="Gene3D" id="3.30.450.20">
    <property type="entry name" value="PAS domain"/>
    <property type="match status" value="1"/>
</dbReference>
<dbReference type="InterPro" id="IPR003660">
    <property type="entry name" value="HAMP_dom"/>
</dbReference>
<dbReference type="PROSITE" id="PS50109">
    <property type="entry name" value="HIS_KIN"/>
    <property type="match status" value="1"/>
</dbReference>
<dbReference type="PATRIC" id="fig|1193502.14.peg.2549"/>
<evidence type="ECO:0000256" key="4">
    <source>
        <dbReference type="ARBA" id="ARBA00022553"/>
    </source>
</evidence>
<evidence type="ECO:0000256" key="1">
    <source>
        <dbReference type="ARBA" id="ARBA00000085"/>
    </source>
</evidence>
<dbReference type="PANTHER" id="PTHR41523:SF8">
    <property type="entry name" value="ETHYLENE RESPONSE SENSOR PROTEIN"/>
    <property type="match status" value="1"/>
</dbReference>
<comment type="subcellular location">
    <subcellularLocation>
        <location evidence="2">Membrane</location>
    </subcellularLocation>
</comment>
<feature type="coiled-coil region" evidence="9">
    <location>
        <begin position="398"/>
        <end position="425"/>
    </location>
</feature>
<evidence type="ECO:0000256" key="7">
    <source>
        <dbReference type="ARBA" id="ARBA00022777"/>
    </source>
</evidence>
<dbReference type="InterPro" id="IPR004010">
    <property type="entry name" value="Double_Cache_2"/>
</dbReference>
<feature type="domain" description="HAMP" evidence="12">
    <location>
        <begin position="367"/>
        <end position="413"/>
    </location>
</feature>
<dbReference type="InterPro" id="IPR011495">
    <property type="entry name" value="Sig_transdc_His_kin_sub2_dim/P"/>
</dbReference>
<evidence type="ECO:0000256" key="5">
    <source>
        <dbReference type="ARBA" id="ARBA00022679"/>
    </source>
</evidence>
<dbReference type="GO" id="GO:0007165">
    <property type="term" value="P:signal transduction"/>
    <property type="evidence" value="ECO:0007669"/>
    <property type="project" value="InterPro"/>
</dbReference>
<evidence type="ECO:0000313" key="13">
    <source>
        <dbReference type="EMBL" id="AOO66276.1"/>
    </source>
</evidence>
<dbReference type="SMART" id="SM00304">
    <property type="entry name" value="HAMP"/>
    <property type="match status" value="1"/>
</dbReference>
<dbReference type="SUPFAM" id="SSF158472">
    <property type="entry name" value="HAMP domain-like"/>
    <property type="match status" value="1"/>
</dbReference>
<keyword evidence="4" id="KW-0597">Phosphoprotein</keyword>
<proteinExistence type="predicted"/>
<keyword evidence="10" id="KW-0472">Membrane</keyword>
<evidence type="ECO:0000259" key="12">
    <source>
        <dbReference type="PROSITE" id="PS50885"/>
    </source>
</evidence>
<sequence length="632" mass="71500">MFNAFRTLSLSAKFALSFSAIVLCILAVMMAIVIPTWQNERLKSETDTIDRLLTNMEHQVLLTIHVNTLYNASYWEKMNLQMQNRLHALLDAYKEAPTKESSTLIALLNEHFSGFTCNAVLRQNDQALYSTHNALEQNSIFFSTQTPLYEQWNVHDKTKKINICPAGDKEYLFVKKIPHSEYDIALFCHTQEFLKSRSEFETTIGFMLKQSFQNLKNQSAGFAYMMWVDGSEKPCDHNATFRKSHEKDAKNYNTTCCVSESSPTDQPLTGTLKSSDYLKAAHEGKPIHHLLPKLDDPSGKLYPALTWVRYFKGSREYPFVLAASLYEEEIYSDLDPIIVKFLPAILIALFSAFGLGWLLFRGFTCKIDRLLSVAKTIKNGNLKERSRITGDDDIGLLAETFDAMLDSLEENIQTLDAKVAKRTLELEALLKEKEVLLKEVHHRVKNNLSIIIALMQLKENQAQSEESQTLLLELQERIYAIELLHRQLYQSTSIKEIAFDVYVSGLVENMRQTYATDEKKIGLHVSIEPVFLGIEQALACGLLINECVTNAIKHAFDANGGKIDIGFTCKEHECTLSISDTGKGLPKNFALERAQGLGMQLIEGIACQQLQGKLNYKNSGGAHFAIRFTQEA</sequence>
<dbReference type="KEGG" id="shal:SHALO_2517"/>
<dbReference type="InterPro" id="IPR003594">
    <property type="entry name" value="HATPase_dom"/>
</dbReference>
<evidence type="ECO:0000256" key="6">
    <source>
        <dbReference type="ARBA" id="ARBA00022741"/>
    </source>
</evidence>
<keyword evidence="10" id="KW-1133">Transmembrane helix</keyword>
<keyword evidence="8" id="KW-0067">ATP-binding</keyword>
<organism evidence="13 14">
    <name type="scientific">Sulfurospirillum halorespirans DSM 13726</name>
    <dbReference type="NCBI Taxonomy" id="1193502"/>
    <lineage>
        <taxon>Bacteria</taxon>
        <taxon>Pseudomonadati</taxon>
        <taxon>Campylobacterota</taxon>
        <taxon>Epsilonproteobacteria</taxon>
        <taxon>Campylobacterales</taxon>
        <taxon>Sulfurospirillaceae</taxon>
        <taxon>Sulfurospirillum</taxon>
    </lineage>
</organism>
<dbReference type="GO" id="GO:0004673">
    <property type="term" value="F:protein histidine kinase activity"/>
    <property type="evidence" value="ECO:0007669"/>
    <property type="project" value="UniProtKB-EC"/>
</dbReference>
<comment type="catalytic activity">
    <reaction evidence="1">
        <text>ATP + protein L-histidine = ADP + protein N-phospho-L-histidine.</text>
        <dbReference type="EC" id="2.7.13.3"/>
    </reaction>
</comment>
<dbReference type="STRING" id="1193502.SHALO_2517"/>
<evidence type="ECO:0000256" key="10">
    <source>
        <dbReference type="SAM" id="Phobius"/>
    </source>
</evidence>
<dbReference type="PANTHER" id="PTHR41523">
    <property type="entry name" value="TWO-COMPONENT SYSTEM SENSOR PROTEIN"/>
    <property type="match status" value="1"/>
</dbReference>
<dbReference type="InterPro" id="IPR005467">
    <property type="entry name" value="His_kinase_dom"/>
</dbReference>
<feature type="domain" description="Histidine kinase" evidence="11">
    <location>
        <begin position="439"/>
        <end position="632"/>
    </location>
</feature>
<feature type="transmembrane region" description="Helical" evidence="10">
    <location>
        <begin position="341"/>
        <end position="360"/>
    </location>
</feature>
<evidence type="ECO:0000256" key="8">
    <source>
        <dbReference type="ARBA" id="ARBA00022840"/>
    </source>
</evidence>
<evidence type="ECO:0000259" key="11">
    <source>
        <dbReference type="PROSITE" id="PS50109"/>
    </source>
</evidence>
<dbReference type="InterPro" id="IPR036890">
    <property type="entry name" value="HATPase_C_sf"/>
</dbReference>
<keyword evidence="9" id="KW-0175">Coiled coil</keyword>
<dbReference type="Gene3D" id="6.10.340.10">
    <property type="match status" value="1"/>
</dbReference>
<dbReference type="Proteomes" id="UP000094609">
    <property type="component" value="Chromosome"/>
</dbReference>
<keyword evidence="6" id="KW-0547">Nucleotide-binding</keyword>
<dbReference type="GO" id="GO:0005524">
    <property type="term" value="F:ATP binding"/>
    <property type="evidence" value="ECO:0007669"/>
    <property type="project" value="UniProtKB-KW"/>
</dbReference>
<dbReference type="Pfam" id="PF02518">
    <property type="entry name" value="HATPase_c"/>
    <property type="match status" value="1"/>
</dbReference>
<name>A0A1D7TMQ3_9BACT</name>
<dbReference type="Pfam" id="PF00672">
    <property type="entry name" value="HAMP"/>
    <property type="match status" value="1"/>
</dbReference>
<dbReference type="PROSITE" id="PS50885">
    <property type="entry name" value="HAMP"/>
    <property type="match status" value="1"/>
</dbReference>
<dbReference type="EMBL" id="CP017111">
    <property type="protein sequence ID" value="AOO66276.1"/>
    <property type="molecule type" value="Genomic_DNA"/>
</dbReference>
<dbReference type="Gene3D" id="3.30.565.10">
    <property type="entry name" value="Histidine kinase-like ATPase, C-terminal domain"/>
    <property type="match status" value="1"/>
</dbReference>
<evidence type="ECO:0000256" key="3">
    <source>
        <dbReference type="ARBA" id="ARBA00012438"/>
    </source>
</evidence>
<dbReference type="CDD" id="cd06225">
    <property type="entry name" value="HAMP"/>
    <property type="match status" value="1"/>
</dbReference>
<evidence type="ECO:0000256" key="2">
    <source>
        <dbReference type="ARBA" id="ARBA00004370"/>
    </source>
</evidence>
<keyword evidence="7 13" id="KW-0418">Kinase</keyword>
<evidence type="ECO:0000256" key="9">
    <source>
        <dbReference type="SAM" id="Coils"/>
    </source>
</evidence>
<feature type="transmembrane region" description="Helical" evidence="10">
    <location>
        <begin position="12"/>
        <end position="37"/>
    </location>
</feature>
<keyword evidence="5" id="KW-0808">Transferase</keyword>
<dbReference type="Pfam" id="PF07568">
    <property type="entry name" value="HisKA_2"/>
    <property type="match status" value="1"/>
</dbReference>
<dbReference type="RefSeq" id="WP_069478830.1">
    <property type="nucleotide sequence ID" value="NZ_CP017111.1"/>
</dbReference>